<dbReference type="PANTHER" id="PTHR31157:SF1">
    <property type="entry name" value="SCP DOMAIN-CONTAINING PROTEIN"/>
    <property type="match status" value="1"/>
</dbReference>
<proteinExistence type="predicted"/>
<dbReference type="GO" id="GO:0006508">
    <property type="term" value="P:proteolysis"/>
    <property type="evidence" value="ECO:0007669"/>
    <property type="project" value="InterPro"/>
</dbReference>
<dbReference type="EMBL" id="QXFT01000839">
    <property type="protein sequence ID" value="KAE9334823.1"/>
    <property type="molecule type" value="Genomic_DNA"/>
</dbReference>
<dbReference type="EMBL" id="QXFV01000223">
    <property type="protein sequence ID" value="KAE9045058.1"/>
    <property type="molecule type" value="Genomic_DNA"/>
</dbReference>
<keyword evidence="8" id="KW-1185">Reference proteome</keyword>
<dbReference type="Gene3D" id="3.50.4.10">
    <property type="entry name" value="Hepatocyte Growth Factor"/>
    <property type="match status" value="1"/>
</dbReference>
<evidence type="ECO:0000313" key="8">
    <source>
        <dbReference type="Proteomes" id="UP000434957"/>
    </source>
</evidence>
<organism evidence="6 8">
    <name type="scientific">Phytophthora rubi</name>
    <dbReference type="NCBI Taxonomy" id="129364"/>
    <lineage>
        <taxon>Eukaryota</taxon>
        <taxon>Sar</taxon>
        <taxon>Stramenopiles</taxon>
        <taxon>Oomycota</taxon>
        <taxon>Peronosporomycetes</taxon>
        <taxon>Peronosporales</taxon>
        <taxon>Peronosporaceae</taxon>
        <taxon>Phytophthora</taxon>
    </lineage>
</organism>
<feature type="chain" id="PRO_5033525150" description="Apple domain-containing protein" evidence="3">
    <location>
        <begin position="27"/>
        <end position="247"/>
    </location>
</feature>
<name>A0A6A4F5T7_9STRA</name>
<evidence type="ECO:0000256" key="3">
    <source>
        <dbReference type="SAM" id="SignalP"/>
    </source>
</evidence>
<feature type="domain" description="Apple" evidence="4">
    <location>
        <begin position="38"/>
        <end position="106"/>
    </location>
</feature>
<dbReference type="Gene3D" id="3.40.33.10">
    <property type="entry name" value="CAP"/>
    <property type="match status" value="1"/>
</dbReference>
<comment type="caution">
    <text evidence="6">The sequence shown here is derived from an EMBL/GenBank/DDBJ whole genome shotgun (WGS) entry which is preliminary data.</text>
</comment>
<dbReference type="AlphaFoldDB" id="A0A6A4F5T7"/>
<reference evidence="6 8" key="1">
    <citation type="submission" date="2018-08" db="EMBL/GenBank/DDBJ databases">
        <title>Genomic investigation of the strawberry pathogen Phytophthora fragariae indicates pathogenicity is determined by transcriptional variation in three key races.</title>
        <authorList>
            <person name="Adams T.M."/>
            <person name="Armitage A.D."/>
            <person name="Sobczyk M.K."/>
            <person name="Bates H.J."/>
            <person name="Dunwell J.M."/>
            <person name="Nellist C.F."/>
            <person name="Harrison R.J."/>
        </authorList>
    </citation>
    <scope>NUCLEOTIDE SEQUENCE [LARGE SCALE GENOMIC DNA]</scope>
    <source>
        <strain evidence="5 7">SCRP249</strain>
        <strain evidence="6 8">SCRP333</strain>
    </source>
</reference>
<dbReference type="SUPFAM" id="SSF55797">
    <property type="entry name" value="PR-1-like"/>
    <property type="match status" value="1"/>
</dbReference>
<dbReference type="Proteomes" id="UP000429607">
    <property type="component" value="Unassembled WGS sequence"/>
</dbReference>
<protein>
    <recommendedName>
        <fullName evidence="4">Apple domain-containing protein</fullName>
    </recommendedName>
</protein>
<evidence type="ECO:0000313" key="6">
    <source>
        <dbReference type="EMBL" id="KAE9334823.1"/>
    </source>
</evidence>
<evidence type="ECO:0000313" key="7">
    <source>
        <dbReference type="Proteomes" id="UP000429607"/>
    </source>
</evidence>
<dbReference type="InterPro" id="IPR014044">
    <property type="entry name" value="CAP_dom"/>
</dbReference>
<dbReference type="GO" id="GO:0005576">
    <property type="term" value="C:extracellular region"/>
    <property type="evidence" value="ECO:0007669"/>
    <property type="project" value="InterPro"/>
</dbReference>
<evidence type="ECO:0000256" key="1">
    <source>
        <dbReference type="ARBA" id="ARBA00022737"/>
    </source>
</evidence>
<evidence type="ECO:0000259" key="4">
    <source>
        <dbReference type="SMART" id="SM00223"/>
    </source>
</evidence>
<dbReference type="CDD" id="cd05379">
    <property type="entry name" value="CAP_bacterial"/>
    <property type="match status" value="1"/>
</dbReference>
<dbReference type="Proteomes" id="UP000434957">
    <property type="component" value="Unassembled WGS sequence"/>
</dbReference>
<gene>
    <name evidence="5" type="ORF">PR001_g5115</name>
    <name evidence="6" type="ORF">PR003_g13334</name>
</gene>
<keyword evidence="1" id="KW-0677">Repeat</keyword>
<dbReference type="InterPro" id="IPR035940">
    <property type="entry name" value="CAP_sf"/>
</dbReference>
<dbReference type="PANTHER" id="PTHR31157">
    <property type="entry name" value="SCP DOMAIN-CONTAINING PROTEIN"/>
    <property type="match status" value="1"/>
</dbReference>
<keyword evidence="2" id="KW-1015">Disulfide bond</keyword>
<sequence>MLRFTSFTVVMASAIAATTQVPTASGFQPGSGGRVMWESNCDFPRNDCRSVNALPEMCGDLCANDATCTHWTWSNYNGGTCWFKTGTPSPKTTSYGAICGYVVSRSSTPADSSGLSTSDMADMLGRINSLRAHSGLGALTIDYKLAKAALLHSRDQAGHCQMTHTGTTIPNFGGRLKAQGYSYSTAAENVAAGQTTVADVMTSWWNSPGHRANILNKDVMNVGFAMATNEACNNYATYWTQDFGRQL</sequence>
<dbReference type="SMART" id="SM00223">
    <property type="entry name" value="APPLE"/>
    <property type="match status" value="1"/>
</dbReference>
<dbReference type="Pfam" id="PF00188">
    <property type="entry name" value="CAP"/>
    <property type="match status" value="1"/>
</dbReference>
<keyword evidence="3" id="KW-0732">Signal</keyword>
<accession>A0A6A4F5T7</accession>
<evidence type="ECO:0000313" key="5">
    <source>
        <dbReference type="EMBL" id="KAE9045058.1"/>
    </source>
</evidence>
<dbReference type="InterPro" id="IPR000177">
    <property type="entry name" value="Apple"/>
</dbReference>
<evidence type="ECO:0000256" key="2">
    <source>
        <dbReference type="ARBA" id="ARBA00023157"/>
    </source>
</evidence>
<feature type="signal peptide" evidence="3">
    <location>
        <begin position="1"/>
        <end position="26"/>
    </location>
</feature>